<sequence length="420" mass="45453">MTDETVVVVGQGYVGLPLAMRAVEVGYRVVGLDTDARRAARLGAASSYVEDVDSAVLSAALASGRYRPSVDYRDAAGFDYAVITVPTPLADGTPDLQHVERSVAALAPLVSTGATVILESTTYPGTTEEIVLPLLEAGSGLRAGHDFLLGYSPERIDPGNRQWSFANTPKVVSGIDAQSCEKVQRFYDTLVDKTIPVRGTREAEMTKLLENTFRHVNVALVNELAIAGHRLGVDVWEAIDAASTKPFGYLRFTPGPGVGGHCLPIDPSYLSWEVKRSLGTSFRFVELANDINNQMPHYVTDRLTQALNRRGKAVRGARVLLLGLAYKKNSSDCRESPAVRVAERLAWLGADISAVDPNVDPEQAPPFVSLVPLDAARVRAADIVVLLTDHDGVDYQLLDEAPLVFDTRHRLPAGRNVEVL</sequence>
<comment type="similarity">
    <text evidence="3">Belongs to the UDP-glucose/GDP-mannose dehydrogenase family.</text>
</comment>
<dbReference type="PIRSF" id="PIRSF500136">
    <property type="entry name" value="UDP_ManNAc_DH"/>
    <property type="match status" value="1"/>
</dbReference>
<dbReference type="InterPro" id="IPR001732">
    <property type="entry name" value="UDP-Glc/GDP-Man_DH_N"/>
</dbReference>
<feature type="domain" description="UDP-glucose/GDP-mannose dehydrogenase C-terminal" evidence="4">
    <location>
        <begin position="320"/>
        <end position="413"/>
    </location>
</feature>
<dbReference type="GO" id="GO:0000271">
    <property type="term" value="P:polysaccharide biosynthetic process"/>
    <property type="evidence" value="ECO:0007669"/>
    <property type="project" value="InterPro"/>
</dbReference>
<keyword evidence="6" id="KW-1185">Reference proteome</keyword>
<protein>
    <submittedName>
        <fullName evidence="5">UDP-N-acetyl-D-glucosamine dehydrogenase</fullName>
    </submittedName>
</protein>
<dbReference type="SUPFAM" id="SSF52413">
    <property type="entry name" value="UDP-glucose/GDP-mannose dehydrogenase C-terminal domain"/>
    <property type="match status" value="1"/>
</dbReference>
<dbReference type="InterPro" id="IPR036291">
    <property type="entry name" value="NAD(P)-bd_dom_sf"/>
</dbReference>
<evidence type="ECO:0000259" key="4">
    <source>
        <dbReference type="SMART" id="SM00984"/>
    </source>
</evidence>
<dbReference type="Pfam" id="PF03721">
    <property type="entry name" value="UDPG_MGDP_dh_N"/>
    <property type="match status" value="1"/>
</dbReference>
<dbReference type="InterPro" id="IPR008927">
    <property type="entry name" value="6-PGluconate_DH-like_C_sf"/>
</dbReference>
<dbReference type="Pfam" id="PF00984">
    <property type="entry name" value="UDPG_MGDP_dh"/>
    <property type="match status" value="1"/>
</dbReference>
<reference evidence="5 6" key="2">
    <citation type="submission" date="2020-03" db="EMBL/GenBank/DDBJ databases">
        <authorList>
            <person name="Ichikawa N."/>
            <person name="Kimura A."/>
            <person name="Kitahashi Y."/>
            <person name="Uohara A."/>
        </authorList>
    </citation>
    <scope>NUCLEOTIDE SEQUENCE [LARGE SCALE GENOMIC DNA]</scope>
    <source>
        <strain evidence="5 6">NBRC 105367</strain>
    </source>
</reference>
<accession>A0A6F8YCL2</accession>
<dbReference type="KEGG" id="psuu:Psuf_011490"/>
<evidence type="ECO:0000313" key="6">
    <source>
        <dbReference type="Proteomes" id="UP000503011"/>
    </source>
</evidence>
<dbReference type="SUPFAM" id="SSF51735">
    <property type="entry name" value="NAD(P)-binding Rossmann-fold domains"/>
    <property type="match status" value="1"/>
</dbReference>
<dbReference type="InterPro" id="IPR028359">
    <property type="entry name" value="UDP_ManNAc/GlcNAc_DH"/>
</dbReference>
<dbReference type="Proteomes" id="UP000503011">
    <property type="component" value="Chromosome"/>
</dbReference>
<dbReference type="Gene3D" id="3.40.50.720">
    <property type="entry name" value="NAD(P)-binding Rossmann-like Domain"/>
    <property type="match status" value="2"/>
</dbReference>
<name>A0A6F8YCL2_9ACTN</name>
<dbReference type="AlphaFoldDB" id="A0A6F8YCL2"/>
<evidence type="ECO:0000256" key="2">
    <source>
        <dbReference type="ARBA" id="ARBA00023027"/>
    </source>
</evidence>
<evidence type="ECO:0000313" key="5">
    <source>
        <dbReference type="EMBL" id="BCB83836.1"/>
    </source>
</evidence>
<dbReference type="NCBIfam" id="TIGR03026">
    <property type="entry name" value="NDP-sugDHase"/>
    <property type="match status" value="1"/>
</dbReference>
<dbReference type="SUPFAM" id="SSF48179">
    <property type="entry name" value="6-phosphogluconate dehydrogenase C-terminal domain-like"/>
    <property type="match status" value="1"/>
</dbReference>
<keyword evidence="1" id="KW-0560">Oxidoreductase</keyword>
<keyword evidence="2" id="KW-0520">NAD</keyword>
<dbReference type="InterPro" id="IPR036220">
    <property type="entry name" value="UDP-Glc/GDP-Man_DH_C_sf"/>
</dbReference>
<evidence type="ECO:0000256" key="1">
    <source>
        <dbReference type="ARBA" id="ARBA00023002"/>
    </source>
</evidence>
<dbReference type="InterPro" id="IPR017476">
    <property type="entry name" value="UDP-Glc/GDP-Man"/>
</dbReference>
<dbReference type="GO" id="GO:0051287">
    <property type="term" value="F:NAD binding"/>
    <property type="evidence" value="ECO:0007669"/>
    <property type="project" value="InterPro"/>
</dbReference>
<dbReference type="PANTHER" id="PTHR43491">
    <property type="entry name" value="UDP-N-ACETYL-D-MANNOSAMINE DEHYDROGENASE"/>
    <property type="match status" value="1"/>
</dbReference>
<dbReference type="GO" id="GO:0016616">
    <property type="term" value="F:oxidoreductase activity, acting on the CH-OH group of donors, NAD or NADP as acceptor"/>
    <property type="evidence" value="ECO:0007669"/>
    <property type="project" value="InterPro"/>
</dbReference>
<organism evidence="5 6">
    <name type="scientific">Phytohabitans suffuscus</name>
    <dbReference type="NCBI Taxonomy" id="624315"/>
    <lineage>
        <taxon>Bacteria</taxon>
        <taxon>Bacillati</taxon>
        <taxon>Actinomycetota</taxon>
        <taxon>Actinomycetes</taxon>
        <taxon>Micromonosporales</taxon>
        <taxon>Micromonosporaceae</taxon>
    </lineage>
</organism>
<dbReference type="SMART" id="SM00984">
    <property type="entry name" value="UDPG_MGDP_dh_C"/>
    <property type="match status" value="1"/>
</dbReference>
<proteinExistence type="inferred from homology"/>
<gene>
    <name evidence="5" type="ORF">Psuf_011490</name>
</gene>
<dbReference type="InterPro" id="IPR014027">
    <property type="entry name" value="UDP-Glc/GDP-Man_DH_C"/>
</dbReference>
<evidence type="ECO:0000256" key="3">
    <source>
        <dbReference type="PIRNR" id="PIRNR000124"/>
    </source>
</evidence>
<dbReference type="GO" id="GO:0016628">
    <property type="term" value="F:oxidoreductase activity, acting on the CH-CH group of donors, NAD or NADP as acceptor"/>
    <property type="evidence" value="ECO:0007669"/>
    <property type="project" value="InterPro"/>
</dbReference>
<dbReference type="PANTHER" id="PTHR43491:SF1">
    <property type="entry name" value="UDP-N-ACETYL-D-MANNOSAMINE DEHYDROGENASE"/>
    <property type="match status" value="1"/>
</dbReference>
<reference evidence="5 6" key="1">
    <citation type="submission" date="2020-03" db="EMBL/GenBank/DDBJ databases">
        <title>Whole genome shotgun sequence of Phytohabitans suffuscus NBRC 105367.</title>
        <authorList>
            <person name="Komaki H."/>
            <person name="Tamura T."/>
        </authorList>
    </citation>
    <scope>NUCLEOTIDE SEQUENCE [LARGE SCALE GENOMIC DNA]</scope>
    <source>
        <strain evidence="5 6">NBRC 105367</strain>
    </source>
</reference>
<dbReference type="RefSeq" id="WP_173154579.1">
    <property type="nucleotide sequence ID" value="NZ_AP022871.1"/>
</dbReference>
<dbReference type="Pfam" id="PF03720">
    <property type="entry name" value="UDPG_MGDP_dh_C"/>
    <property type="match status" value="1"/>
</dbReference>
<dbReference type="PIRSF" id="PIRSF000124">
    <property type="entry name" value="UDPglc_GDPman_dh"/>
    <property type="match status" value="1"/>
</dbReference>
<dbReference type="InterPro" id="IPR014026">
    <property type="entry name" value="UDP-Glc/GDP-Man_DH_dimer"/>
</dbReference>
<dbReference type="EMBL" id="AP022871">
    <property type="protein sequence ID" value="BCB83836.1"/>
    <property type="molecule type" value="Genomic_DNA"/>
</dbReference>